<protein>
    <submittedName>
        <fullName evidence="1">Uncharacterized protein</fullName>
    </submittedName>
</protein>
<dbReference type="EMBL" id="BAABUK010000025">
    <property type="protein sequence ID" value="GAA5815234.1"/>
    <property type="molecule type" value="Genomic_DNA"/>
</dbReference>
<evidence type="ECO:0000313" key="2">
    <source>
        <dbReference type="Proteomes" id="UP001473302"/>
    </source>
</evidence>
<proteinExistence type="predicted"/>
<reference evidence="1 2" key="1">
    <citation type="submission" date="2024-04" db="EMBL/GenBank/DDBJ databases">
        <title>genome sequences of Mucor flavus KT1a and Helicostylum pulchrum KT1b strains isolated from the surface of a dry-aged beef.</title>
        <authorList>
            <person name="Toyotome T."/>
            <person name="Hosono M."/>
            <person name="Torimaru M."/>
            <person name="Fukuda K."/>
            <person name="Mikami N."/>
        </authorList>
    </citation>
    <scope>NUCLEOTIDE SEQUENCE [LARGE SCALE GENOMIC DNA]</scope>
    <source>
        <strain evidence="1 2">KT1a</strain>
    </source>
</reference>
<keyword evidence="2" id="KW-1185">Reference proteome</keyword>
<organism evidence="1 2">
    <name type="scientific">Mucor flavus</name>
    <dbReference type="NCBI Taxonomy" id="439312"/>
    <lineage>
        <taxon>Eukaryota</taxon>
        <taxon>Fungi</taxon>
        <taxon>Fungi incertae sedis</taxon>
        <taxon>Mucoromycota</taxon>
        <taxon>Mucoromycotina</taxon>
        <taxon>Mucoromycetes</taxon>
        <taxon>Mucorales</taxon>
        <taxon>Mucorineae</taxon>
        <taxon>Mucoraceae</taxon>
        <taxon>Mucor</taxon>
    </lineage>
</organism>
<name>A0ABP9Z838_9FUNG</name>
<evidence type="ECO:0000313" key="1">
    <source>
        <dbReference type="EMBL" id="GAA5815234.1"/>
    </source>
</evidence>
<dbReference type="Proteomes" id="UP001473302">
    <property type="component" value="Unassembled WGS sequence"/>
</dbReference>
<accession>A0ABP9Z838</accession>
<comment type="caution">
    <text evidence="1">The sequence shown here is derived from an EMBL/GenBank/DDBJ whole genome shotgun (WGS) entry which is preliminary data.</text>
</comment>
<sequence length="216" mass="24944">MVIGTIQHQYGPKVFLFTSLLHWLNIFYSQFKTERVSGICYKEINGLLISHRFNTPGFTTDLETRINPVAYNHWTTNTALNQEPGNLLRWVGQNGFDNTYTDDDEKAICCMKLTLNDYCADCIKPTPVTVRRLADGVGYFVMDDSENLIFESYGEENDDHTQDVTIKLLERSIRSLKMEMDSVKNASFNTFKKRKFYSYLYASDKLTHAQHVCSKS</sequence>
<gene>
    <name evidence="1" type="ORF">MFLAVUS_008740</name>
</gene>